<dbReference type="InterPro" id="IPR044840">
    <property type="entry name" value="Nup188"/>
</dbReference>
<dbReference type="PANTHER" id="PTHR31431:SF1">
    <property type="entry name" value="NUCLEOPORIN NUP188"/>
    <property type="match status" value="1"/>
</dbReference>
<dbReference type="EMBL" id="CAUOFW020003882">
    <property type="protein sequence ID" value="CAK9162512.1"/>
    <property type="molecule type" value="Genomic_DNA"/>
</dbReference>
<reference evidence="1 2" key="1">
    <citation type="submission" date="2024-02" db="EMBL/GenBank/DDBJ databases">
        <authorList>
            <person name="Vignale AGUSTIN F."/>
            <person name="Sosa J E."/>
            <person name="Modenutti C."/>
        </authorList>
    </citation>
    <scope>NUCLEOTIDE SEQUENCE [LARGE SCALE GENOMIC DNA]</scope>
</reference>
<comment type="caution">
    <text evidence="1">The sequence shown here is derived from an EMBL/GenBank/DDBJ whole genome shotgun (WGS) entry which is preliminary data.</text>
</comment>
<protein>
    <submittedName>
        <fullName evidence="1">Uncharacterized protein</fullName>
    </submittedName>
</protein>
<name>A0ABC8SZP2_9AQUA</name>
<sequence>MGLEKHLLDFTMQLVENGVQNDDVLALVIFALQYVFVNHQYWKFKVKHARWKVTLKVSPDLPVSKRVQKHG</sequence>
<dbReference type="PANTHER" id="PTHR31431">
    <property type="entry name" value="NUCLEOPORIN NUP188 HOMOLOG"/>
    <property type="match status" value="1"/>
</dbReference>
<gene>
    <name evidence="1" type="ORF">ILEXP_LOCUS31383</name>
</gene>
<evidence type="ECO:0000313" key="2">
    <source>
        <dbReference type="Proteomes" id="UP001642360"/>
    </source>
</evidence>
<proteinExistence type="predicted"/>
<dbReference type="AlphaFoldDB" id="A0ABC8SZP2"/>
<organism evidence="1 2">
    <name type="scientific">Ilex paraguariensis</name>
    <name type="common">yerba mate</name>
    <dbReference type="NCBI Taxonomy" id="185542"/>
    <lineage>
        <taxon>Eukaryota</taxon>
        <taxon>Viridiplantae</taxon>
        <taxon>Streptophyta</taxon>
        <taxon>Embryophyta</taxon>
        <taxon>Tracheophyta</taxon>
        <taxon>Spermatophyta</taxon>
        <taxon>Magnoliopsida</taxon>
        <taxon>eudicotyledons</taxon>
        <taxon>Gunneridae</taxon>
        <taxon>Pentapetalae</taxon>
        <taxon>asterids</taxon>
        <taxon>campanulids</taxon>
        <taxon>Aquifoliales</taxon>
        <taxon>Aquifoliaceae</taxon>
        <taxon>Ilex</taxon>
    </lineage>
</organism>
<evidence type="ECO:0000313" key="1">
    <source>
        <dbReference type="EMBL" id="CAK9162512.1"/>
    </source>
</evidence>
<keyword evidence="2" id="KW-1185">Reference proteome</keyword>
<dbReference type="Proteomes" id="UP001642360">
    <property type="component" value="Unassembled WGS sequence"/>
</dbReference>
<accession>A0ABC8SZP2</accession>